<organism evidence="10 11">
    <name type="scientific">Chlamydomonas incerta</name>
    <dbReference type="NCBI Taxonomy" id="51695"/>
    <lineage>
        <taxon>Eukaryota</taxon>
        <taxon>Viridiplantae</taxon>
        <taxon>Chlorophyta</taxon>
        <taxon>core chlorophytes</taxon>
        <taxon>Chlorophyceae</taxon>
        <taxon>CS clade</taxon>
        <taxon>Chlamydomonadales</taxon>
        <taxon>Chlamydomonadaceae</taxon>
        <taxon>Chlamydomonas</taxon>
    </lineage>
</organism>
<feature type="region of interest" description="Disordered" evidence="7">
    <location>
        <begin position="656"/>
        <end position="684"/>
    </location>
</feature>
<evidence type="ECO:0000313" key="11">
    <source>
        <dbReference type="Proteomes" id="UP000650467"/>
    </source>
</evidence>
<feature type="transmembrane region" description="Helical" evidence="8">
    <location>
        <begin position="148"/>
        <end position="169"/>
    </location>
</feature>
<dbReference type="InterPro" id="IPR044849">
    <property type="entry name" value="CASTOR/POLLUX/SYM8-like"/>
</dbReference>
<evidence type="ECO:0000256" key="3">
    <source>
        <dbReference type="ARBA" id="ARBA00022692"/>
    </source>
</evidence>
<feature type="region of interest" description="Disordered" evidence="7">
    <location>
        <begin position="945"/>
        <end position="993"/>
    </location>
</feature>
<feature type="compositionally biased region" description="Basic and acidic residues" evidence="7">
    <location>
        <begin position="441"/>
        <end position="452"/>
    </location>
</feature>
<feature type="compositionally biased region" description="Basic residues" evidence="7">
    <location>
        <begin position="453"/>
        <end position="464"/>
    </location>
</feature>
<evidence type="ECO:0000256" key="7">
    <source>
        <dbReference type="SAM" id="MobiDB-lite"/>
    </source>
</evidence>
<dbReference type="Pfam" id="PF06241">
    <property type="entry name" value="Castor_Poll_mid"/>
    <property type="match status" value="1"/>
</dbReference>
<dbReference type="PANTHER" id="PTHR31563">
    <property type="entry name" value="ION CHANNEL POLLUX-RELATED"/>
    <property type="match status" value="1"/>
</dbReference>
<feature type="domain" description="CASTOR/POLLUX/SYM8 ion channel conserved" evidence="9">
    <location>
        <begin position="507"/>
        <end position="563"/>
    </location>
</feature>
<feature type="compositionally biased region" description="Low complexity" evidence="7">
    <location>
        <begin position="397"/>
        <end position="418"/>
    </location>
</feature>
<evidence type="ECO:0000256" key="2">
    <source>
        <dbReference type="ARBA" id="ARBA00022448"/>
    </source>
</evidence>
<feature type="compositionally biased region" description="Low complexity" evidence="7">
    <location>
        <begin position="7"/>
        <end position="34"/>
    </location>
</feature>
<keyword evidence="11" id="KW-1185">Reference proteome</keyword>
<gene>
    <name evidence="10" type="ORF">HXX76_004212</name>
</gene>
<dbReference type="Proteomes" id="UP000650467">
    <property type="component" value="Unassembled WGS sequence"/>
</dbReference>
<evidence type="ECO:0000256" key="4">
    <source>
        <dbReference type="ARBA" id="ARBA00022989"/>
    </source>
</evidence>
<dbReference type="AlphaFoldDB" id="A0A835W7D2"/>
<feature type="transmembrane region" description="Helical" evidence="8">
    <location>
        <begin position="206"/>
        <end position="226"/>
    </location>
</feature>
<protein>
    <recommendedName>
        <fullName evidence="9">CASTOR/POLLUX/SYM8 ion channel conserved domain-containing protein</fullName>
    </recommendedName>
</protein>
<feature type="compositionally biased region" description="Low complexity" evidence="7">
    <location>
        <begin position="957"/>
        <end position="993"/>
    </location>
</feature>
<evidence type="ECO:0000256" key="1">
    <source>
        <dbReference type="ARBA" id="ARBA00004127"/>
    </source>
</evidence>
<keyword evidence="2" id="KW-0813">Transport</keyword>
<feature type="region of interest" description="Disordered" evidence="7">
    <location>
        <begin position="383"/>
        <end position="464"/>
    </location>
</feature>
<feature type="compositionally biased region" description="Low complexity" evidence="7">
    <location>
        <begin position="658"/>
        <end position="677"/>
    </location>
</feature>
<comment type="subcellular location">
    <subcellularLocation>
        <location evidence="1">Endomembrane system</location>
        <topology evidence="1">Multi-pass membrane protein</topology>
    </subcellularLocation>
</comment>
<keyword evidence="5" id="KW-0406">Ion transport</keyword>
<keyword evidence="3 8" id="KW-0812">Transmembrane</keyword>
<evidence type="ECO:0000313" key="10">
    <source>
        <dbReference type="EMBL" id="KAG2440098.1"/>
    </source>
</evidence>
<accession>A0A835W7D2</accession>
<keyword evidence="6 8" id="KW-0472">Membrane</keyword>
<dbReference type="GO" id="GO:0006811">
    <property type="term" value="P:monoatomic ion transport"/>
    <property type="evidence" value="ECO:0007669"/>
    <property type="project" value="UniProtKB-KW"/>
</dbReference>
<evidence type="ECO:0000256" key="5">
    <source>
        <dbReference type="ARBA" id="ARBA00023065"/>
    </source>
</evidence>
<dbReference type="GO" id="GO:0012505">
    <property type="term" value="C:endomembrane system"/>
    <property type="evidence" value="ECO:0007669"/>
    <property type="project" value="UniProtKB-SubCell"/>
</dbReference>
<dbReference type="EMBL" id="JAEHOC010000007">
    <property type="protein sequence ID" value="KAG2440098.1"/>
    <property type="molecule type" value="Genomic_DNA"/>
</dbReference>
<dbReference type="OrthoDB" id="414047at2759"/>
<proteinExistence type="predicted"/>
<name>A0A835W7D2_CHLIN</name>
<reference evidence="10" key="1">
    <citation type="journal article" date="2020" name="bioRxiv">
        <title>Comparative genomics of Chlamydomonas.</title>
        <authorList>
            <person name="Craig R.J."/>
            <person name="Hasan A.R."/>
            <person name="Ness R.W."/>
            <person name="Keightley P.D."/>
        </authorList>
    </citation>
    <scope>NUCLEOTIDE SEQUENCE</scope>
    <source>
        <strain evidence="10">SAG 7.73</strain>
    </source>
</reference>
<dbReference type="InterPro" id="IPR010420">
    <property type="entry name" value="CASTOR/POLLUX/SYM8_dom"/>
</dbReference>
<feature type="region of interest" description="Disordered" evidence="7">
    <location>
        <begin position="1"/>
        <end position="57"/>
    </location>
</feature>
<feature type="region of interest" description="Disordered" evidence="7">
    <location>
        <begin position="565"/>
        <end position="612"/>
    </location>
</feature>
<keyword evidence="4 8" id="KW-1133">Transmembrane helix</keyword>
<dbReference type="PANTHER" id="PTHR31563:SF10">
    <property type="entry name" value="ION CHANNEL POLLUX-RELATED"/>
    <property type="match status" value="1"/>
</dbReference>
<evidence type="ECO:0000259" key="9">
    <source>
        <dbReference type="Pfam" id="PF06241"/>
    </source>
</evidence>
<sequence length="1069" mass="110907">MRVRTLSSSADGPSSPAPGTSTSTSNGVNSNPSGQGDITGNGPVSTKGHGGDAGPTADAISAAREAQRAAYGAATVAAVNATVVGSWASAVPAGARPVPQVAWSQATNGINSVRGRPHSLREAWRAWLARVTQLIQYRLMMIFRMPTWGKMLSLIIVGLPIVVVGSVLLRQATNLSWYEALQYAFYVLQNVPGMDITRFDQVQARVVLIVIHLMSLYTFATMVGLLTEDVRMTVEEIRSGNFPIPARDHTVLLDPTDDPQHLIAVLKQVLAARESRGQGVYAGCVAVLSSQPKDKMDKLIADSLPQRAASIIVTRHGSCMKVTDLERVAAGAARTVLLLTPSGPVGALTPTMQQELSLTALRSLQPQPPPLTSASDINQAAAEMAAGRAGRGDRDAAWSSDSDSSTGSSSGSGSSGSSNCAGEEDGMWRWLFGAPGDSMDEDVRRQPPEQGRRRPRRRVRPHRQQRVVVETITAEGSAAAACQVVDSDPDLEPLQVTYVSSASSAYRVVVQCAVQPGLAAVFDTIFCREQDASLHITPLPVHLAGRTFGDARRQFRFATLCGIVPGSSSSSSSSAGGAGESSDSGTGSDSENEAAAAASAPAGGPGSAASAAPAASGATAATAAKAAGGASAATPSSGYTAPFNFNLKKVLGLAGDRGNSSSSSSSSGSSGSSSNSGNYGGQSGLVLFAPPDDRVLQRRDQLVLLAHRQKDCCASLLNHLPPQPPQLTTPYDVRRAMPRSIVLLEHNSRLEKSMVAALEEFCAPGCQVIILSPQPCEGLPEGPTARADLRFRNEVGDPMSPAALLQADVLAADAVIISGGYQLPEVESDALVMGTALVLQRLLADPSDGGRAWQQQGRRARQLQLPNKPLTFVCTLHDPQNRSVLQHIAATACRTAIATVAAAVSAYRPPAAAAGPAAAATAAAAYSFAMPSSMPENVDPTFSVDFPSAGYPMQRPSGASSGSSSSSDSVDGDGNSYSSGSSDANGYSSSSGSAHGAGGAAMGAAARGMTIEIVEPGALISGMMAQVGADPRLVSGLEDLLDEQGCEVYIKRPDRYGLKPLDRFTWGQR</sequence>
<feature type="compositionally biased region" description="Low complexity" evidence="7">
    <location>
        <begin position="566"/>
        <end position="612"/>
    </location>
</feature>
<evidence type="ECO:0000256" key="6">
    <source>
        <dbReference type="ARBA" id="ARBA00023136"/>
    </source>
</evidence>
<comment type="caution">
    <text evidence="10">The sequence shown here is derived from an EMBL/GenBank/DDBJ whole genome shotgun (WGS) entry which is preliminary data.</text>
</comment>
<evidence type="ECO:0000256" key="8">
    <source>
        <dbReference type="SAM" id="Phobius"/>
    </source>
</evidence>